<evidence type="ECO:0000313" key="2">
    <source>
        <dbReference type="EMBL" id="MBK1834110.1"/>
    </source>
</evidence>
<accession>A0A934VMM5</accession>
<protein>
    <recommendedName>
        <fullName evidence="4">Organic solvent tolerance-like N-terminal domain-containing protein</fullName>
    </recommendedName>
</protein>
<comment type="caution">
    <text evidence="2">The sequence shown here is derived from an EMBL/GenBank/DDBJ whole genome shotgun (WGS) entry which is preliminary data.</text>
</comment>
<feature type="compositionally biased region" description="Polar residues" evidence="1">
    <location>
        <begin position="182"/>
        <end position="192"/>
    </location>
</feature>
<evidence type="ECO:0000256" key="1">
    <source>
        <dbReference type="SAM" id="MobiDB-lite"/>
    </source>
</evidence>
<feature type="region of interest" description="Disordered" evidence="1">
    <location>
        <begin position="182"/>
        <end position="208"/>
    </location>
</feature>
<sequence length="412" mass="44873">MSPTLEVLPLNSTLSDVTIPRYDENNRRVAYLKAGLMEILPDGPPVNDRQAIMVDCSDIQLRMNTEAAGGHVAVDMEQARYRLTPGVLTVQERITASSPQFDLAGTGGVFHLDTRRGFLFGPISCQIYAKPEPSASLMKPPLPALPALPALLASTSFLVAAEPTHRPPTAAELLKVEQLATSTEAQLQSSQTEAHKESAQHEEKAQDAQDKLLSFSQQVDNQALTRLIQNPPPANTTAQAKAPIKDPELTIECDGGCFFDGNENLLVLLRNVVVKEERFTLKAKKELKVFFLTEEPAEGASEEEADDNPDLTITDLESLVATGGVNFSGIDKDGNPVEASAATAYYDDQSKVLILKDGRPTFWMKKGKMEIQLQSENQGSSVRIELGEEGLKANTSGDGWKIDSKDFPLKNN</sequence>
<feature type="compositionally biased region" description="Basic and acidic residues" evidence="1">
    <location>
        <begin position="193"/>
        <end position="208"/>
    </location>
</feature>
<feature type="region of interest" description="Disordered" evidence="1">
    <location>
        <begin position="389"/>
        <end position="412"/>
    </location>
</feature>
<reference evidence="2" key="1">
    <citation type="submission" date="2021-01" db="EMBL/GenBank/DDBJ databases">
        <title>Modified the classification status of verrucomicrobia.</title>
        <authorList>
            <person name="Feng X."/>
        </authorList>
    </citation>
    <scope>NUCLEOTIDE SEQUENCE</scope>
    <source>
        <strain evidence="2">KCTC 12986</strain>
    </source>
</reference>
<proteinExistence type="predicted"/>
<organism evidence="2 3">
    <name type="scientific">Roseibacillus ishigakijimensis</name>
    <dbReference type="NCBI Taxonomy" id="454146"/>
    <lineage>
        <taxon>Bacteria</taxon>
        <taxon>Pseudomonadati</taxon>
        <taxon>Verrucomicrobiota</taxon>
        <taxon>Verrucomicrobiia</taxon>
        <taxon>Verrucomicrobiales</taxon>
        <taxon>Verrucomicrobiaceae</taxon>
        <taxon>Roseibacillus</taxon>
    </lineage>
</organism>
<dbReference type="EMBL" id="JAENIO010000018">
    <property type="protein sequence ID" value="MBK1834110.1"/>
    <property type="molecule type" value="Genomic_DNA"/>
</dbReference>
<dbReference type="AlphaFoldDB" id="A0A934VMM5"/>
<evidence type="ECO:0008006" key="4">
    <source>
        <dbReference type="Google" id="ProtNLM"/>
    </source>
</evidence>
<dbReference type="Gene3D" id="2.60.450.10">
    <property type="entry name" value="Lipopolysaccharide (LPS) transport protein A like domain"/>
    <property type="match status" value="1"/>
</dbReference>
<name>A0A934VMM5_9BACT</name>
<gene>
    <name evidence="2" type="ORF">JIN78_08560</name>
</gene>
<keyword evidence="3" id="KW-1185">Reference proteome</keyword>
<evidence type="ECO:0000313" key="3">
    <source>
        <dbReference type="Proteomes" id="UP000604083"/>
    </source>
</evidence>
<feature type="compositionally biased region" description="Basic and acidic residues" evidence="1">
    <location>
        <begin position="400"/>
        <end position="412"/>
    </location>
</feature>
<dbReference type="RefSeq" id="WP_377173784.1">
    <property type="nucleotide sequence ID" value="NZ_JBHUJA010000004.1"/>
</dbReference>
<dbReference type="Proteomes" id="UP000604083">
    <property type="component" value="Unassembled WGS sequence"/>
</dbReference>